<dbReference type="EMBL" id="VYZN01000040">
    <property type="protein sequence ID" value="KAE9532114.1"/>
    <property type="molecule type" value="Genomic_DNA"/>
</dbReference>
<keyword evidence="8 9" id="KW-0472">Membrane</keyword>
<gene>
    <name evidence="10" type="ORF">AGLY_010316</name>
</gene>
<proteinExistence type="inferred from homology"/>
<dbReference type="PANTHER" id="PTHR12929">
    <property type="entry name" value="SOLUTE CARRIER FAMILY 52"/>
    <property type="match status" value="1"/>
</dbReference>
<dbReference type="PANTHER" id="PTHR12929:SF10">
    <property type="entry name" value="RIBOFLAVIN TRANSPORTER"/>
    <property type="match status" value="1"/>
</dbReference>
<comment type="caution">
    <text evidence="10">The sequence shown here is derived from an EMBL/GenBank/DDBJ whole genome shotgun (WGS) entry which is preliminary data.</text>
</comment>
<feature type="transmembrane region" description="Helical" evidence="9">
    <location>
        <begin position="156"/>
        <end position="175"/>
    </location>
</feature>
<accession>A0A6G0THV4</accession>
<feature type="transmembrane region" description="Helical" evidence="9">
    <location>
        <begin position="330"/>
        <end position="350"/>
    </location>
</feature>
<feature type="transmembrane region" description="Helical" evidence="9">
    <location>
        <begin position="391"/>
        <end position="412"/>
    </location>
</feature>
<feature type="transmembrane region" description="Helical" evidence="9">
    <location>
        <begin position="86"/>
        <end position="103"/>
    </location>
</feature>
<comment type="similarity">
    <text evidence="3 9">Belongs to the riboflavin transporter family.</text>
</comment>
<evidence type="ECO:0000256" key="3">
    <source>
        <dbReference type="ARBA" id="ARBA00006366"/>
    </source>
</evidence>
<name>A0A6G0THV4_APHGL</name>
<dbReference type="Proteomes" id="UP000475862">
    <property type="component" value="Unassembled WGS sequence"/>
</dbReference>
<protein>
    <recommendedName>
        <fullName evidence="9">Riboflavin transporter</fullName>
    </recommendedName>
</protein>
<evidence type="ECO:0000256" key="1">
    <source>
        <dbReference type="ARBA" id="ARBA00000215"/>
    </source>
</evidence>
<comment type="catalytic activity">
    <reaction evidence="1 9">
        <text>riboflavin(in) = riboflavin(out)</text>
        <dbReference type="Rhea" id="RHEA:35015"/>
        <dbReference type="ChEBI" id="CHEBI:57986"/>
    </reaction>
</comment>
<keyword evidence="7 9" id="KW-1133">Transmembrane helix</keyword>
<evidence type="ECO:0000256" key="8">
    <source>
        <dbReference type="ARBA" id="ARBA00023136"/>
    </source>
</evidence>
<comment type="function">
    <text evidence="9">Plasma membrane transporter mediating the uptake by cells of the water soluble vitamin B2/riboflavin that plays a key role in biochemical oxidation-reduction reactions of the carbohydrate, lipid, and amino acid metabolism.</text>
</comment>
<keyword evidence="4 9" id="KW-0813">Transport</keyword>
<feature type="transmembrane region" description="Helical" evidence="9">
    <location>
        <begin position="221"/>
        <end position="244"/>
    </location>
</feature>
<evidence type="ECO:0000256" key="7">
    <source>
        <dbReference type="ARBA" id="ARBA00022989"/>
    </source>
</evidence>
<feature type="non-terminal residue" evidence="10">
    <location>
        <position position="507"/>
    </location>
</feature>
<dbReference type="GO" id="GO:0032217">
    <property type="term" value="F:riboflavin transmembrane transporter activity"/>
    <property type="evidence" value="ECO:0007669"/>
    <property type="project" value="UniProtKB-UniRule"/>
</dbReference>
<dbReference type="Pfam" id="PF06237">
    <property type="entry name" value="SLC52_ribofla_tr"/>
    <property type="match status" value="1"/>
</dbReference>
<evidence type="ECO:0000313" key="10">
    <source>
        <dbReference type="EMBL" id="KAE9532114.1"/>
    </source>
</evidence>
<evidence type="ECO:0000256" key="4">
    <source>
        <dbReference type="ARBA" id="ARBA00022448"/>
    </source>
</evidence>
<dbReference type="OrthoDB" id="9995836at2759"/>
<feature type="transmembrane region" description="Helical" evidence="9">
    <location>
        <begin position="274"/>
        <end position="295"/>
    </location>
</feature>
<dbReference type="AlphaFoldDB" id="A0A6G0THV4"/>
<comment type="subcellular location">
    <subcellularLocation>
        <location evidence="2 9">Cell membrane</location>
        <topology evidence="2 9">Multi-pass membrane protein</topology>
    </subcellularLocation>
</comment>
<dbReference type="GO" id="GO:0005886">
    <property type="term" value="C:plasma membrane"/>
    <property type="evidence" value="ECO:0007669"/>
    <property type="project" value="UniProtKB-SubCell"/>
</dbReference>
<evidence type="ECO:0000313" key="11">
    <source>
        <dbReference type="Proteomes" id="UP000475862"/>
    </source>
</evidence>
<evidence type="ECO:0000256" key="6">
    <source>
        <dbReference type="ARBA" id="ARBA00022692"/>
    </source>
</evidence>
<reference evidence="10 11" key="1">
    <citation type="submission" date="2019-08" db="EMBL/GenBank/DDBJ databases">
        <title>The genome of the soybean aphid Biotype 1, its phylome, world population structure and adaptation to the North American continent.</title>
        <authorList>
            <person name="Giordano R."/>
            <person name="Donthu R.K."/>
            <person name="Hernandez A.G."/>
            <person name="Wright C.L."/>
            <person name="Zimin A.V."/>
        </authorList>
    </citation>
    <scope>NUCLEOTIDE SEQUENCE [LARGE SCALE GENOMIC DNA]</scope>
    <source>
        <tissue evidence="10">Whole aphids</tissue>
    </source>
</reference>
<feature type="transmembrane region" description="Helical" evidence="9">
    <location>
        <begin position="123"/>
        <end position="144"/>
    </location>
</feature>
<sequence length="507" mass="55818">MLTDFNQNWGGPGEEPAHTRLVSIVTAVRIDCIYLVFIYTPTDIVTEESVQVEKNCIWFIENSIRAILIKLIGELIKWFILADENTFLDLLTCMFGVGAWILVNSLYTQLPLLVQSAPEGWNLPSYLSIAIQIGNVGPLLYSAWRRKYGNRYDRPLTIAVLISGVMSVLLMAGLYDVTGVVFGQPHSVVLCALTFTMALVGCTSSVLFIPSLSRYPDIYLVTYMVGEGISGFVPSLVAIVQGVGTTTCRTVELPDGRTSEVKSTTDALFSSGPFFIGIGVIMCASTVSYLCLEYLPTCKREKIRTPSEDDPLRRNIGVGSTENRSRSLNVSLLAVQGAIVFFANGLLPSIQSFSCLPYGYMAYHFATNLSNIANPVACFIAYYTNRTSKTVIYMLCSICVVSTMYMLMTAFTSPSPPLRNSITGTILIVFMWVLFFGCASYVKLSIAAVLRNEGNRGLYLYGCITQIGSLSGALIGFYLINILQFLSQMAINNWLVSCSTHLCDYAY</sequence>
<evidence type="ECO:0000256" key="9">
    <source>
        <dbReference type="RuleBase" id="RU368035"/>
    </source>
</evidence>
<evidence type="ECO:0000256" key="5">
    <source>
        <dbReference type="ARBA" id="ARBA00022475"/>
    </source>
</evidence>
<keyword evidence="11" id="KW-1185">Reference proteome</keyword>
<feature type="transmembrane region" description="Helical" evidence="9">
    <location>
        <begin position="458"/>
        <end position="480"/>
    </location>
</feature>
<keyword evidence="6 9" id="KW-0812">Transmembrane</keyword>
<keyword evidence="5 9" id="KW-1003">Cell membrane</keyword>
<dbReference type="InterPro" id="IPR009357">
    <property type="entry name" value="Riboflavin_transptr"/>
</dbReference>
<feature type="transmembrane region" description="Helical" evidence="9">
    <location>
        <begin position="187"/>
        <end position="209"/>
    </location>
</feature>
<organism evidence="10 11">
    <name type="scientific">Aphis glycines</name>
    <name type="common">Soybean aphid</name>
    <dbReference type="NCBI Taxonomy" id="307491"/>
    <lineage>
        <taxon>Eukaryota</taxon>
        <taxon>Metazoa</taxon>
        <taxon>Ecdysozoa</taxon>
        <taxon>Arthropoda</taxon>
        <taxon>Hexapoda</taxon>
        <taxon>Insecta</taxon>
        <taxon>Pterygota</taxon>
        <taxon>Neoptera</taxon>
        <taxon>Paraneoptera</taxon>
        <taxon>Hemiptera</taxon>
        <taxon>Sternorrhyncha</taxon>
        <taxon>Aphidomorpha</taxon>
        <taxon>Aphidoidea</taxon>
        <taxon>Aphididae</taxon>
        <taxon>Aphidini</taxon>
        <taxon>Aphis</taxon>
        <taxon>Aphis</taxon>
    </lineage>
</organism>
<evidence type="ECO:0000256" key="2">
    <source>
        <dbReference type="ARBA" id="ARBA00004651"/>
    </source>
</evidence>
<feature type="transmembrane region" description="Helical" evidence="9">
    <location>
        <begin position="362"/>
        <end position="384"/>
    </location>
</feature>
<feature type="transmembrane region" description="Helical" evidence="9">
    <location>
        <begin position="424"/>
        <end position="446"/>
    </location>
</feature>